<name>A0ABT9H6E3_9SPHN</name>
<comment type="similarity">
    <text evidence="2 4">Belongs to the pterin-4-alpha-carbinolamine dehydratase family.</text>
</comment>
<dbReference type="Pfam" id="PF01329">
    <property type="entry name" value="Pterin_4a"/>
    <property type="match status" value="1"/>
</dbReference>
<dbReference type="PANTHER" id="PTHR12599">
    <property type="entry name" value="PTERIN-4-ALPHA-CARBINOLAMINE DEHYDRATASE"/>
    <property type="match status" value="1"/>
</dbReference>
<dbReference type="RefSeq" id="WP_305928998.1">
    <property type="nucleotide sequence ID" value="NZ_JAVAIL010000001.1"/>
</dbReference>
<proteinExistence type="inferred from homology"/>
<dbReference type="HAMAP" id="MF_00434">
    <property type="entry name" value="Pterin_4_alpha"/>
    <property type="match status" value="1"/>
</dbReference>
<dbReference type="EMBL" id="JAVAIL010000001">
    <property type="protein sequence ID" value="MDP4538887.1"/>
    <property type="molecule type" value="Genomic_DNA"/>
</dbReference>
<dbReference type="CDD" id="cd00914">
    <property type="entry name" value="PCD_DCoH_subfamily_b"/>
    <property type="match status" value="1"/>
</dbReference>
<dbReference type="Proteomes" id="UP001235664">
    <property type="component" value="Unassembled WGS sequence"/>
</dbReference>
<sequence>MPVQQLNDDERASWLDALDHWSLARDGKAIERSFEFGNFSEAFAFMARVAMIAEKRDHHPEWFNVYNRVEITLTTHDADGLSLRDVNMAKDIDALV</sequence>
<evidence type="ECO:0000256" key="3">
    <source>
        <dbReference type="ARBA" id="ARBA00023239"/>
    </source>
</evidence>
<dbReference type="InterPro" id="IPR036428">
    <property type="entry name" value="PCD_sf"/>
</dbReference>
<comment type="catalytic activity">
    <reaction evidence="1 4">
        <text>(4aS,6R)-4a-hydroxy-L-erythro-5,6,7,8-tetrahydrobiopterin = (6R)-L-erythro-6,7-dihydrobiopterin + H2O</text>
        <dbReference type="Rhea" id="RHEA:11920"/>
        <dbReference type="ChEBI" id="CHEBI:15377"/>
        <dbReference type="ChEBI" id="CHEBI:15642"/>
        <dbReference type="ChEBI" id="CHEBI:43120"/>
        <dbReference type="EC" id="4.2.1.96"/>
    </reaction>
</comment>
<evidence type="ECO:0000256" key="2">
    <source>
        <dbReference type="ARBA" id="ARBA00006472"/>
    </source>
</evidence>
<dbReference type="SUPFAM" id="SSF55248">
    <property type="entry name" value="PCD-like"/>
    <property type="match status" value="1"/>
</dbReference>
<accession>A0ABT9H6E3</accession>
<evidence type="ECO:0000313" key="5">
    <source>
        <dbReference type="EMBL" id="MDP4538887.1"/>
    </source>
</evidence>
<dbReference type="PANTHER" id="PTHR12599:SF0">
    <property type="entry name" value="PTERIN-4-ALPHA-CARBINOLAMINE DEHYDRATASE"/>
    <property type="match status" value="1"/>
</dbReference>
<dbReference type="InterPro" id="IPR001533">
    <property type="entry name" value="Pterin_deHydtase"/>
</dbReference>
<organism evidence="5 6">
    <name type="scientific">Qipengyuania benthica</name>
    <dbReference type="NCBI Taxonomy" id="3067651"/>
    <lineage>
        <taxon>Bacteria</taxon>
        <taxon>Pseudomonadati</taxon>
        <taxon>Pseudomonadota</taxon>
        <taxon>Alphaproteobacteria</taxon>
        <taxon>Sphingomonadales</taxon>
        <taxon>Erythrobacteraceae</taxon>
        <taxon>Qipengyuania</taxon>
    </lineage>
</organism>
<evidence type="ECO:0000313" key="6">
    <source>
        <dbReference type="Proteomes" id="UP001235664"/>
    </source>
</evidence>
<dbReference type="NCBIfam" id="NF002017">
    <property type="entry name" value="PRK00823.1-2"/>
    <property type="match status" value="1"/>
</dbReference>
<dbReference type="GO" id="GO:0008124">
    <property type="term" value="F:4-alpha-hydroxytetrahydrobiopterin dehydratase activity"/>
    <property type="evidence" value="ECO:0007669"/>
    <property type="project" value="UniProtKB-EC"/>
</dbReference>
<evidence type="ECO:0000256" key="1">
    <source>
        <dbReference type="ARBA" id="ARBA00001554"/>
    </source>
</evidence>
<dbReference type="Gene3D" id="3.30.1360.20">
    <property type="entry name" value="Transcriptional coactivator/pterin dehydratase"/>
    <property type="match status" value="1"/>
</dbReference>
<protein>
    <recommendedName>
        <fullName evidence="4">Putative pterin-4-alpha-carbinolamine dehydratase</fullName>
        <shortName evidence="4">PHS</shortName>
        <ecNumber evidence="4">4.2.1.96</ecNumber>
    </recommendedName>
    <alternativeName>
        <fullName evidence="4">4-alpha-hydroxy-tetrahydropterin dehydratase</fullName>
    </alternativeName>
    <alternativeName>
        <fullName evidence="4">Pterin carbinolamine dehydratase</fullName>
        <shortName evidence="4">PCD</shortName>
    </alternativeName>
</protein>
<keyword evidence="3 4" id="KW-0456">Lyase</keyword>
<reference evidence="5 6" key="1">
    <citation type="submission" date="2023-08" db="EMBL/GenBank/DDBJ databases">
        <title>genomic of DY56.</title>
        <authorList>
            <person name="Wang Y."/>
        </authorList>
    </citation>
    <scope>NUCLEOTIDE SEQUENCE [LARGE SCALE GENOMIC DNA]</scope>
    <source>
        <strain evidence="5 6">DY56-A-20</strain>
    </source>
</reference>
<comment type="caution">
    <text evidence="5">The sequence shown here is derived from an EMBL/GenBank/DDBJ whole genome shotgun (WGS) entry which is preliminary data.</text>
</comment>
<keyword evidence="6" id="KW-1185">Reference proteome</keyword>
<gene>
    <name evidence="5" type="ORF">Q9K01_04520</name>
</gene>
<dbReference type="EC" id="4.2.1.96" evidence="4"/>
<dbReference type="NCBIfam" id="NF002018">
    <property type="entry name" value="PRK00823.1-3"/>
    <property type="match status" value="1"/>
</dbReference>
<evidence type="ECO:0000256" key="4">
    <source>
        <dbReference type="HAMAP-Rule" id="MF_00434"/>
    </source>
</evidence>